<protein>
    <submittedName>
        <fullName evidence="4">Putative GNAT family acetyltransferase</fullName>
    </submittedName>
</protein>
<evidence type="ECO:0000256" key="1">
    <source>
        <dbReference type="ARBA" id="ARBA00022679"/>
    </source>
</evidence>
<dbReference type="GO" id="GO:0016747">
    <property type="term" value="F:acyltransferase activity, transferring groups other than amino-acyl groups"/>
    <property type="evidence" value="ECO:0007669"/>
    <property type="project" value="InterPro"/>
</dbReference>
<dbReference type="InterPro" id="IPR000182">
    <property type="entry name" value="GNAT_dom"/>
</dbReference>
<dbReference type="PROSITE" id="PS51186">
    <property type="entry name" value="GNAT"/>
    <property type="match status" value="1"/>
</dbReference>
<keyword evidence="5" id="KW-1185">Reference proteome</keyword>
<evidence type="ECO:0000313" key="5">
    <source>
        <dbReference type="Proteomes" id="UP000256269"/>
    </source>
</evidence>
<sequence length="285" mass="30440">MKARYYDDAAEFWTVAHDLFEAEPAKHTTVLSVVHAVLNAPRPDAAPLVLVTLHDESGSLRGAALRTPPWPLALSGIGVDDVPFLVGELLEQHPGLDSVMGPRDVADRFGGEWASATGTTVKTIFDLRLYRLAELITPQVAGRARIAGEADLDVAVQHWVGFSDESAAHRGTNSADAEAAVRQQFSLGSATVLWEVDGVVVSSAVAKVPNAGASRIGPVYTPPEHRRHGYAAAATAEAARWARSVGAREVLLYTDLANPTSNGVYQRIGFRPVTDFVELAFDAPA</sequence>
<dbReference type="SUPFAM" id="SSF55729">
    <property type="entry name" value="Acyl-CoA N-acyltransferases (Nat)"/>
    <property type="match status" value="1"/>
</dbReference>
<evidence type="ECO:0000259" key="3">
    <source>
        <dbReference type="PROSITE" id="PS51186"/>
    </source>
</evidence>
<dbReference type="EMBL" id="QUNO01000017">
    <property type="protein sequence ID" value="REH35849.1"/>
    <property type="molecule type" value="Genomic_DNA"/>
</dbReference>
<comment type="caution">
    <text evidence="4">The sequence shown here is derived from an EMBL/GenBank/DDBJ whole genome shotgun (WGS) entry which is preliminary data.</text>
</comment>
<gene>
    <name evidence="4" type="ORF">BCF44_117241</name>
</gene>
<dbReference type="AlphaFoldDB" id="A0A3E0H1C0"/>
<dbReference type="Gene3D" id="3.40.630.30">
    <property type="match status" value="1"/>
</dbReference>
<accession>A0A3E0H1C0</accession>
<dbReference type="Proteomes" id="UP000256269">
    <property type="component" value="Unassembled WGS sequence"/>
</dbReference>
<dbReference type="PANTHER" id="PTHR43877">
    <property type="entry name" value="AMINOALKYLPHOSPHONATE N-ACETYLTRANSFERASE-RELATED-RELATED"/>
    <property type="match status" value="1"/>
</dbReference>
<feature type="domain" description="N-acetyltransferase" evidence="3">
    <location>
        <begin position="142"/>
        <end position="285"/>
    </location>
</feature>
<evidence type="ECO:0000256" key="2">
    <source>
        <dbReference type="ARBA" id="ARBA00023315"/>
    </source>
</evidence>
<dbReference type="RefSeq" id="WP_116179897.1">
    <property type="nucleotide sequence ID" value="NZ_CP144375.1"/>
</dbReference>
<proteinExistence type="predicted"/>
<dbReference type="InterPro" id="IPR050832">
    <property type="entry name" value="Bact_Acetyltransf"/>
</dbReference>
<keyword evidence="1 4" id="KW-0808">Transferase</keyword>
<evidence type="ECO:0000313" key="4">
    <source>
        <dbReference type="EMBL" id="REH35849.1"/>
    </source>
</evidence>
<organism evidence="4 5">
    <name type="scientific">Kutzneria buriramensis</name>
    <dbReference type="NCBI Taxonomy" id="1045776"/>
    <lineage>
        <taxon>Bacteria</taxon>
        <taxon>Bacillati</taxon>
        <taxon>Actinomycetota</taxon>
        <taxon>Actinomycetes</taxon>
        <taxon>Pseudonocardiales</taxon>
        <taxon>Pseudonocardiaceae</taxon>
        <taxon>Kutzneria</taxon>
    </lineage>
</organism>
<dbReference type="OrthoDB" id="3174529at2"/>
<keyword evidence="2" id="KW-0012">Acyltransferase</keyword>
<name>A0A3E0H1C0_9PSEU</name>
<dbReference type="InterPro" id="IPR016181">
    <property type="entry name" value="Acyl_CoA_acyltransferase"/>
</dbReference>
<reference evidence="4 5" key="1">
    <citation type="submission" date="2018-08" db="EMBL/GenBank/DDBJ databases">
        <title>Genomic Encyclopedia of Archaeal and Bacterial Type Strains, Phase II (KMG-II): from individual species to whole genera.</title>
        <authorList>
            <person name="Goeker M."/>
        </authorList>
    </citation>
    <scope>NUCLEOTIDE SEQUENCE [LARGE SCALE GENOMIC DNA]</scope>
    <source>
        <strain evidence="4 5">DSM 45791</strain>
    </source>
</reference>
<dbReference type="Pfam" id="PF00583">
    <property type="entry name" value="Acetyltransf_1"/>
    <property type="match status" value="1"/>
</dbReference>